<dbReference type="AlphaFoldDB" id="A0A1T5FDB2"/>
<name>A0A1T5FDB2_9SPHI</name>
<organism evidence="1 2">
    <name type="scientific">Sphingobacterium nematocida</name>
    <dbReference type="NCBI Taxonomy" id="1513896"/>
    <lineage>
        <taxon>Bacteria</taxon>
        <taxon>Pseudomonadati</taxon>
        <taxon>Bacteroidota</taxon>
        <taxon>Sphingobacteriia</taxon>
        <taxon>Sphingobacteriales</taxon>
        <taxon>Sphingobacteriaceae</taxon>
        <taxon>Sphingobacterium</taxon>
    </lineage>
</organism>
<dbReference type="RefSeq" id="WP_079644536.1">
    <property type="nucleotide sequence ID" value="NZ_FUZF01000015.1"/>
</dbReference>
<dbReference type="Proteomes" id="UP000190150">
    <property type="component" value="Unassembled WGS sequence"/>
</dbReference>
<reference evidence="2" key="1">
    <citation type="submission" date="2017-02" db="EMBL/GenBank/DDBJ databases">
        <authorList>
            <person name="Varghese N."/>
            <person name="Submissions S."/>
        </authorList>
    </citation>
    <scope>NUCLEOTIDE SEQUENCE [LARGE SCALE GENOMIC DNA]</scope>
    <source>
        <strain evidence="2">DSM 24091</strain>
    </source>
</reference>
<dbReference type="InterPro" id="IPR008620">
    <property type="entry name" value="FixH"/>
</dbReference>
<sequence>MNWGMKIVVGLGSFMLLIASAGIYMVSKDTDTLVDEDYYEKGLVYDDVYKRKQNTMDDGAKPRLQLEGDTLSIFFIGDVNKGELSFKRPSDGKLDLKIPFYTASNVFRLPLSTFLKGNWTLELAWESKERSYMDSQSLFLQ</sequence>
<gene>
    <name evidence="1" type="ORF">SAMN05660841_03191</name>
</gene>
<dbReference type="Pfam" id="PF05751">
    <property type="entry name" value="FixH"/>
    <property type="match status" value="1"/>
</dbReference>
<protein>
    <submittedName>
        <fullName evidence="1">FixH protein</fullName>
    </submittedName>
</protein>
<evidence type="ECO:0000313" key="2">
    <source>
        <dbReference type="Proteomes" id="UP000190150"/>
    </source>
</evidence>
<evidence type="ECO:0000313" key="1">
    <source>
        <dbReference type="EMBL" id="SKB94171.1"/>
    </source>
</evidence>
<dbReference type="STRING" id="1513896.SAMN05660841_03191"/>
<proteinExistence type="predicted"/>
<accession>A0A1T5FDB2</accession>
<keyword evidence="2" id="KW-1185">Reference proteome</keyword>
<dbReference type="EMBL" id="FUZF01000015">
    <property type="protein sequence ID" value="SKB94171.1"/>
    <property type="molecule type" value="Genomic_DNA"/>
</dbReference>
<dbReference type="OrthoDB" id="1493774at2"/>